<proteinExistence type="predicted"/>
<gene>
    <name evidence="1" type="ORF">rCG_40790</name>
</gene>
<name>A6KNY9_RAT</name>
<accession>A6KNY9</accession>
<evidence type="ECO:0000313" key="1">
    <source>
        <dbReference type="EMBL" id="EDL83737.1"/>
    </source>
</evidence>
<protein>
    <submittedName>
        <fullName evidence="1">RCG40790</fullName>
    </submittedName>
</protein>
<evidence type="ECO:0000313" key="2">
    <source>
        <dbReference type="Proteomes" id="UP000234681"/>
    </source>
</evidence>
<reference evidence="1 2" key="1">
    <citation type="submission" date="2005-09" db="EMBL/GenBank/DDBJ databases">
        <authorList>
            <person name="Mural R.J."/>
            <person name="Li P.W."/>
            <person name="Adams M.D."/>
            <person name="Amanatides P.G."/>
            <person name="Baden-Tillson H."/>
            <person name="Barnstead M."/>
            <person name="Chin S.H."/>
            <person name="Dew I."/>
            <person name="Evans C.A."/>
            <person name="Ferriera S."/>
            <person name="Flanigan M."/>
            <person name="Fosler C."/>
            <person name="Glodek A."/>
            <person name="Gu Z."/>
            <person name="Holt R.A."/>
            <person name="Jennings D."/>
            <person name="Kraft C.L."/>
            <person name="Lu F."/>
            <person name="Nguyen T."/>
            <person name="Nusskern D.R."/>
            <person name="Pfannkoch C.M."/>
            <person name="Sitter C."/>
            <person name="Sutton G.G."/>
            <person name="Venter J.C."/>
            <person name="Wang Z."/>
            <person name="Woodage T."/>
            <person name="Zheng X.H."/>
            <person name="Zhong F."/>
        </authorList>
    </citation>
    <scope>NUCLEOTIDE SEQUENCE [LARGE SCALE GENOMIC DNA]</scope>
    <source>
        <strain>BN</strain>
        <strain evidence="2">Sprague-Dawley</strain>
    </source>
</reference>
<organism evidence="1 2">
    <name type="scientific">Rattus norvegicus</name>
    <name type="common">Rat</name>
    <dbReference type="NCBI Taxonomy" id="10116"/>
    <lineage>
        <taxon>Eukaryota</taxon>
        <taxon>Metazoa</taxon>
        <taxon>Chordata</taxon>
        <taxon>Craniata</taxon>
        <taxon>Vertebrata</taxon>
        <taxon>Euteleostomi</taxon>
        <taxon>Mammalia</taxon>
        <taxon>Eutheria</taxon>
        <taxon>Euarchontoglires</taxon>
        <taxon>Glires</taxon>
        <taxon>Rodentia</taxon>
        <taxon>Myomorpha</taxon>
        <taxon>Muroidea</taxon>
        <taxon>Muridae</taxon>
        <taxon>Murinae</taxon>
        <taxon>Rattus</taxon>
    </lineage>
</organism>
<sequence length="86" mass="9478">MEFAPKNLSKQILAKHKLALCVLRGSARRCLLMGHSFAGILCPPPLLNRLDPDSQLYDCLVSPSPALGQGGDLWLPCLLSFFRILM</sequence>
<dbReference type="EMBL" id="CH474077">
    <property type="protein sequence ID" value="EDL83737.1"/>
    <property type="molecule type" value="Genomic_DNA"/>
</dbReference>
<dbReference type="AlphaFoldDB" id="A6KNY9"/>
<dbReference type="Proteomes" id="UP000234681">
    <property type="component" value="Chromosome 1"/>
</dbReference>